<feature type="region of interest" description="Disordered" evidence="8">
    <location>
        <begin position="380"/>
        <end position="404"/>
    </location>
</feature>
<dbReference type="InterPro" id="IPR036969">
    <property type="entry name" value="Citrate_synthase_sf"/>
</dbReference>
<feature type="region of interest" description="Disordered" evidence="8">
    <location>
        <begin position="1"/>
        <end position="21"/>
    </location>
</feature>
<evidence type="ECO:0000256" key="3">
    <source>
        <dbReference type="ARBA" id="ARBA00022532"/>
    </source>
</evidence>
<protein>
    <recommendedName>
        <fullName evidence="6">Citrate synthase</fullName>
    </recommendedName>
</protein>
<keyword evidence="9" id="KW-0012">Acyltransferase</keyword>
<evidence type="ECO:0000256" key="1">
    <source>
        <dbReference type="ARBA" id="ARBA00005163"/>
    </source>
</evidence>
<dbReference type="Gene3D" id="1.10.230.10">
    <property type="entry name" value="Cytochrome P450-Terp, domain 2"/>
    <property type="match status" value="1"/>
</dbReference>
<dbReference type="EMBL" id="CP101988">
    <property type="protein sequence ID" value="UUI76588.1"/>
    <property type="molecule type" value="Genomic_DNA"/>
</dbReference>
<dbReference type="Proteomes" id="UP001316189">
    <property type="component" value="Chromosome"/>
</dbReference>
<dbReference type="PRINTS" id="PR00143">
    <property type="entry name" value="CITRTSNTHASE"/>
</dbReference>
<feature type="compositionally biased region" description="Pro residues" evidence="8">
    <location>
        <begin position="8"/>
        <end position="18"/>
    </location>
</feature>
<evidence type="ECO:0000256" key="6">
    <source>
        <dbReference type="PIRNR" id="PIRNR001369"/>
    </source>
</evidence>
<dbReference type="RefSeq" id="WP_227568870.1">
    <property type="nucleotide sequence ID" value="NZ_CP101988.1"/>
</dbReference>
<evidence type="ECO:0000313" key="9">
    <source>
        <dbReference type="EMBL" id="UUI76588.1"/>
    </source>
</evidence>
<dbReference type="PIRSF" id="PIRSF001369">
    <property type="entry name" value="Citrate_synth"/>
    <property type="match status" value="1"/>
</dbReference>
<keyword evidence="3" id="KW-0816">Tricarboxylic acid cycle</keyword>
<dbReference type="InterPro" id="IPR016142">
    <property type="entry name" value="Citrate_synth-like_lrg_a-sub"/>
</dbReference>
<evidence type="ECO:0000256" key="5">
    <source>
        <dbReference type="ARBA" id="ARBA00049288"/>
    </source>
</evidence>
<dbReference type="InterPro" id="IPR019810">
    <property type="entry name" value="Citrate_synthase_AS"/>
</dbReference>
<dbReference type="PANTHER" id="PTHR11739:SF4">
    <property type="entry name" value="CITRATE SYNTHASE, PEROXISOMAL"/>
    <property type="match status" value="1"/>
</dbReference>
<dbReference type="PROSITE" id="PS00480">
    <property type="entry name" value="CITRATE_SYNTHASE"/>
    <property type="match status" value="1"/>
</dbReference>
<organism evidence="9 10">
    <name type="scientific">Cellulomonas chengniuliangii</name>
    <dbReference type="NCBI Taxonomy" id="2968084"/>
    <lineage>
        <taxon>Bacteria</taxon>
        <taxon>Bacillati</taxon>
        <taxon>Actinomycetota</taxon>
        <taxon>Actinomycetes</taxon>
        <taxon>Micrococcales</taxon>
        <taxon>Cellulomonadaceae</taxon>
        <taxon>Cellulomonas</taxon>
    </lineage>
</organism>
<reference evidence="9 10" key="1">
    <citation type="submission" date="2022-07" db="EMBL/GenBank/DDBJ databases">
        <title>Novel species in genus cellulomonas.</title>
        <authorList>
            <person name="Ye L."/>
        </authorList>
    </citation>
    <scope>NUCLEOTIDE SEQUENCE [LARGE SCALE GENOMIC DNA]</scope>
    <source>
        <strain evidence="10">zg-Y338</strain>
    </source>
</reference>
<dbReference type="InterPro" id="IPR002020">
    <property type="entry name" value="Citrate_synthase"/>
</dbReference>
<proteinExistence type="inferred from homology"/>
<evidence type="ECO:0000256" key="7">
    <source>
        <dbReference type="RuleBase" id="RU003406"/>
    </source>
</evidence>
<name>A0ABY5L3G6_9CELL</name>
<dbReference type="PANTHER" id="PTHR11739">
    <property type="entry name" value="CITRATE SYNTHASE"/>
    <property type="match status" value="1"/>
</dbReference>
<feature type="compositionally biased region" description="Low complexity" evidence="8">
    <location>
        <begin position="394"/>
        <end position="404"/>
    </location>
</feature>
<dbReference type="Gene3D" id="1.10.580.10">
    <property type="entry name" value="Citrate Synthase, domain 1"/>
    <property type="match status" value="1"/>
</dbReference>
<evidence type="ECO:0000256" key="2">
    <source>
        <dbReference type="ARBA" id="ARBA00010566"/>
    </source>
</evidence>
<gene>
    <name evidence="9" type="ORF">NP064_06795</name>
</gene>
<keyword evidence="10" id="KW-1185">Reference proteome</keyword>
<sequence>MTDESTTPPAPSTAPPEPQIHRGLAGVTVDSTEISSVDPASNSLLYRGYPVQELAGHRSFEEVAYLLWHGELPDAAELERMRLAERSRRSLPDEVMETVLALPLTAHPMDVVRTAVSVIGAHDATWEDRSPEADLARAQDLMAQLPTVVALDQRRRHGLDAVDPRPDLGYAENFLHMTFGHVPPAAVVNAFEVSMVLYAEHSFNASTFTARVVASTLSDLHSAVTAAVGALKGSLHGGANEAVMATFREIGSPDRVEEWLDAALARKQKVMGFGHRVYRSGDSRVPTMKAALDELLALDDPEGLGAMYAALERGMAERTGILPNLDYPTGPAYHLMGFDTPTFTPLFAASRVVGWTAHVREQVASNALIRPLSVYTGPDRRSVPGAGAQRREPAGAAEAGVAPG</sequence>
<dbReference type="NCBIfam" id="NF010636">
    <property type="entry name" value="PRK14033.1"/>
    <property type="match status" value="1"/>
</dbReference>
<dbReference type="InterPro" id="IPR024176">
    <property type="entry name" value="Citrate_synthase_bac-typ"/>
</dbReference>
<keyword evidence="4 6" id="KW-0808">Transferase</keyword>
<dbReference type="Pfam" id="PF00285">
    <property type="entry name" value="Citrate_synt"/>
    <property type="match status" value="1"/>
</dbReference>
<accession>A0ABY5L3G6</accession>
<comment type="similarity">
    <text evidence="2 6 7">Belongs to the citrate synthase family.</text>
</comment>
<comment type="catalytic activity">
    <reaction evidence="5">
        <text>oxaloacetate + acetyl-CoA + H2O = citrate + CoA + H(+)</text>
        <dbReference type="Rhea" id="RHEA:16845"/>
        <dbReference type="ChEBI" id="CHEBI:15377"/>
        <dbReference type="ChEBI" id="CHEBI:15378"/>
        <dbReference type="ChEBI" id="CHEBI:16452"/>
        <dbReference type="ChEBI" id="CHEBI:16947"/>
        <dbReference type="ChEBI" id="CHEBI:57287"/>
        <dbReference type="ChEBI" id="CHEBI:57288"/>
        <dbReference type="EC" id="2.3.3.16"/>
    </reaction>
</comment>
<dbReference type="SUPFAM" id="SSF48256">
    <property type="entry name" value="Citrate synthase"/>
    <property type="match status" value="1"/>
</dbReference>
<evidence type="ECO:0000313" key="10">
    <source>
        <dbReference type="Proteomes" id="UP001316189"/>
    </source>
</evidence>
<dbReference type="GO" id="GO:0050440">
    <property type="term" value="F:2-methylcitrate synthase activity"/>
    <property type="evidence" value="ECO:0007669"/>
    <property type="project" value="UniProtKB-EC"/>
</dbReference>
<dbReference type="GO" id="GO:0036440">
    <property type="term" value="F:citrate synthase activity"/>
    <property type="evidence" value="ECO:0007669"/>
    <property type="project" value="UniProtKB-EC"/>
</dbReference>
<comment type="pathway">
    <text evidence="1">Carbohydrate metabolism; tricarboxylic acid cycle.</text>
</comment>
<evidence type="ECO:0000256" key="8">
    <source>
        <dbReference type="SAM" id="MobiDB-lite"/>
    </source>
</evidence>
<evidence type="ECO:0000256" key="4">
    <source>
        <dbReference type="ARBA" id="ARBA00022679"/>
    </source>
</evidence>
<dbReference type="InterPro" id="IPR016143">
    <property type="entry name" value="Citrate_synth-like_sm_a-sub"/>
</dbReference>
<dbReference type="NCBIfam" id="TIGR01800">
    <property type="entry name" value="cit_synth_II"/>
    <property type="match status" value="1"/>
</dbReference>
<dbReference type="InterPro" id="IPR011278">
    <property type="entry name" value="2-MeCitrate/Citrate_synth_II"/>
</dbReference>